<proteinExistence type="predicted"/>
<reference evidence="3" key="2">
    <citation type="journal article" date="2013" name="PLoS Genet.">
        <title>Comparative genome structure, secondary metabolite, and effector coding capacity across Cochliobolus pathogens.</title>
        <authorList>
            <person name="Condon B.J."/>
            <person name="Leng Y."/>
            <person name="Wu D."/>
            <person name="Bushley K.E."/>
            <person name="Ohm R.A."/>
            <person name="Otillar R."/>
            <person name="Martin J."/>
            <person name="Schackwitz W."/>
            <person name="Grimwood J."/>
            <person name="MohdZainudin N."/>
            <person name="Xue C."/>
            <person name="Wang R."/>
            <person name="Manning V.A."/>
            <person name="Dhillon B."/>
            <person name="Tu Z.J."/>
            <person name="Steffenson B.J."/>
            <person name="Salamov A."/>
            <person name="Sun H."/>
            <person name="Lowry S."/>
            <person name="LaButti K."/>
            <person name="Han J."/>
            <person name="Copeland A."/>
            <person name="Lindquist E."/>
            <person name="Barry K."/>
            <person name="Schmutz J."/>
            <person name="Baker S.E."/>
            <person name="Ciuffetti L.M."/>
            <person name="Grigoriev I.V."/>
            <person name="Zhong S."/>
            <person name="Turgeon B.G."/>
        </authorList>
    </citation>
    <scope>NUCLEOTIDE SEQUENCE [LARGE SCALE GENOMIC DNA]</scope>
    <source>
        <strain evidence="3">ND90Pr / ATCC 201652</strain>
    </source>
</reference>
<dbReference type="AlphaFoldDB" id="M2SDH4"/>
<dbReference type="GeneID" id="19136249"/>
<gene>
    <name evidence="2" type="ORF">COCSADRAFT_304693</name>
</gene>
<accession>M2SDH4</accession>
<evidence type="ECO:0000313" key="2">
    <source>
        <dbReference type="EMBL" id="EMD65363.1"/>
    </source>
</evidence>
<reference evidence="2 3" key="1">
    <citation type="journal article" date="2012" name="PLoS Pathog.">
        <title>Diverse lifestyles and strategies of plant pathogenesis encoded in the genomes of eighteen Dothideomycetes fungi.</title>
        <authorList>
            <person name="Ohm R.A."/>
            <person name="Feau N."/>
            <person name="Henrissat B."/>
            <person name="Schoch C.L."/>
            <person name="Horwitz B.A."/>
            <person name="Barry K.W."/>
            <person name="Condon B.J."/>
            <person name="Copeland A.C."/>
            <person name="Dhillon B."/>
            <person name="Glaser F."/>
            <person name="Hesse C.N."/>
            <person name="Kosti I."/>
            <person name="LaButti K."/>
            <person name="Lindquist E.A."/>
            <person name="Lucas S."/>
            <person name="Salamov A.A."/>
            <person name="Bradshaw R.E."/>
            <person name="Ciuffetti L."/>
            <person name="Hamelin R.C."/>
            <person name="Kema G.H.J."/>
            <person name="Lawrence C."/>
            <person name="Scott J.A."/>
            <person name="Spatafora J.W."/>
            <person name="Turgeon B.G."/>
            <person name="de Wit P.J.G.M."/>
            <person name="Zhong S."/>
            <person name="Goodwin S.B."/>
            <person name="Grigoriev I.V."/>
        </authorList>
    </citation>
    <scope>NUCLEOTIDE SEQUENCE [LARGE SCALE GENOMIC DNA]</scope>
    <source>
        <strain evidence="3">ND90Pr / ATCC 201652</strain>
    </source>
</reference>
<dbReference type="EMBL" id="KB445641">
    <property type="protein sequence ID" value="EMD65363.1"/>
    <property type="molecule type" value="Genomic_DNA"/>
</dbReference>
<protein>
    <submittedName>
        <fullName evidence="2">Uncharacterized protein</fullName>
    </submittedName>
</protein>
<name>M2SDH4_COCSN</name>
<dbReference type="RefSeq" id="XP_007698533.1">
    <property type="nucleotide sequence ID" value="XM_007700343.1"/>
</dbReference>
<keyword evidence="3" id="KW-1185">Reference proteome</keyword>
<evidence type="ECO:0000313" key="3">
    <source>
        <dbReference type="Proteomes" id="UP000016934"/>
    </source>
</evidence>
<evidence type="ECO:0000256" key="1">
    <source>
        <dbReference type="SAM" id="MobiDB-lite"/>
    </source>
</evidence>
<feature type="compositionally biased region" description="Basic and acidic residues" evidence="1">
    <location>
        <begin position="1"/>
        <end position="10"/>
    </location>
</feature>
<dbReference type="Proteomes" id="UP000016934">
    <property type="component" value="Unassembled WGS sequence"/>
</dbReference>
<organism evidence="2 3">
    <name type="scientific">Cochliobolus sativus (strain ND90Pr / ATCC 201652)</name>
    <name type="common">Common root rot and spot blotch fungus</name>
    <name type="synonym">Bipolaris sorokiniana</name>
    <dbReference type="NCBI Taxonomy" id="665912"/>
    <lineage>
        <taxon>Eukaryota</taxon>
        <taxon>Fungi</taxon>
        <taxon>Dikarya</taxon>
        <taxon>Ascomycota</taxon>
        <taxon>Pezizomycotina</taxon>
        <taxon>Dothideomycetes</taxon>
        <taxon>Pleosporomycetidae</taxon>
        <taxon>Pleosporales</taxon>
        <taxon>Pleosporineae</taxon>
        <taxon>Pleosporaceae</taxon>
        <taxon>Bipolaris</taxon>
    </lineage>
</organism>
<feature type="region of interest" description="Disordered" evidence="1">
    <location>
        <begin position="1"/>
        <end position="23"/>
    </location>
</feature>
<dbReference type="HOGENOM" id="CLU_2432780_0_0_1"/>
<dbReference type="OrthoDB" id="10319693at2759"/>
<dbReference type="KEGG" id="bsc:COCSADRAFT_304693"/>
<sequence length="100" mass="11435">MQGERRETRDRSRRNSGRDAASSQLSTLQVLLARQVSRPLKEDRGTRCCFLRCLQRNECHAPRHALRKLGLDEVLLSFARHMETLAVCCSSCCCILWTDG</sequence>